<comment type="caution">
    <text evidence="1">The sequence shown here is derived from an EMBL/GenBank/DDBJ whole genome shotgun (WGS) entry which is preliminary data.</text>
</comment>
<evidence type="ECO:0000313" key="2">
    <source>
        <dbReference type="Proteomes" id="UP000827872"/>
    </source>
</evidence>
<sequence>MDSCPVCRWAKRNHPQLLEATLRLKADPPAARTEATSKDSMGFPQPRSEKPREEEKPPLNTEGCLTRQRNALRKATRSSSAWLPANCAFTVCQATQPALRGRQDGAQEARKCLLNQDGKDGSIVCAK</sequence>
<organism evidence="1 2">
    <name type="scientific">Sphaerodactylus townsendi</name>
    <dbReference type="NCBI Taxonomy" id="933632"/>
    <lineage>
        <taxon>Eukaryota</taxon>
        <taxon>Metazoa</taxon>
        <taxon>Chordata</taxon>
        <taxon>Craniata</taxon>
        <taxon>Vertebrata</taxon>
        <taxon>Euteleostomi</taxon>
        <taxon>Lepidosauria</taxon>
        <taxon>Squamata</taxon>
        <taxon>Bifurcata</taxon>
        <taxon>Gekkota</taxon>
        <taxon>Sphaerodactylidae</taxon>
        <taxon>Sphaerodactylus</taxon>
    </lineage>
</organism>
<protein>
    <submittedName>
        <fullName evidence="1">Uncharacterized protein</fullName>
    </submittedName>
</protein>
<reference evidence="1" key="1">
    <citation type="submission" date="2021-08" db="EMBL/GenBank/DDBJ databases">
        <title>The first chromosome-level gecko genome reveals the dynamic sex chromosomes of Neotropical dwarf geckos (Sphaerodactylidae: Sphaerodactylus).</title>
        <authorList>
            <person name="Pinto B.J."/>
            <person name="Keating S.E."/>
            <person name="Gamble T."/>
        </authorList>
    </citation>
    <scope>NUCLEOTIDE SEQUENCE</scope>
    <source>
        <strain evidence="1">TG3544</strain>
    </source>
</reference>
<evidence type="ECO:0000313" key="1">
    <source>
        <dbReference type="EMBL" id="KAH8002769.1"/>
    </source>
</evidence>
<accession>A0ACB8FD95</accession>
<name>A0ACB8FD95_9SAUR</name>
<dbReference type="EMBL" id="CM037621">
    <property type="protein sequence ID" value="KAH8002769.1"/>
    <property type="molecule type" value="Genomic_DNA"/>
</dbReference>
<dbReference type="Proteomes" id="UP000827872">
    <property type="component" value="Linkage Group LG08"/>
</dbReference>
<keyword evidence="2" id="KW-1185">Reference proteome</keyword>
<proteinExistence type="predicted"/>
<gene>
    <name evidence="1" type="ORF">K3G42_027823</name>
</gene>